<keyword evidence="2" id="KW-1185">Reference proteome</keyword>
<evidence type="ECO:0000313" key="1">
    <source>
        <dbReference type="EMBL" id="RKO68344.1"/>
    </source>
</evidence>
<reference evidence="1 2" key="1">
    <citation type="submission" date="2018-10" db="EMBL/GenBank/DDBJ databases">
        <title>Sphingobacterium sp. M05W1-28.</title>
        <authorList>
            <person name="Cai H."/>
        </authorList>
    </citation>
    <scope>NUCLEOTIDE SEQUENCE [LARGE SCALE GENOMIC DNA]</scope>
    <source>
        <strain evidence="1 2">M05W1-28</strain>
    </source>
</reference>
<keyword evidence="1" id="KW-0808">Transferase</keyword>
<gene>
    <name evidence="1" type="ORF">D7322_27790</name>
</gene>
<dbReference type="InterPro" id="IPR015943">
    <property type="entry name" value="WD40/YVTN_repeat-like_dom_sf"/>
</dbReference>
<dbReference type="Proteomes" id="UP000282423">
    <property type="component" value="Unassembled WGS sequence"/>
</dbReference>
<dbReference type="Gene3D" id="2.130.10.10">
    <property type="entry name" value="YVTN repeat-like/Quinoprotein amine dehydrogenase"/>
    <property type="match status" value="5"/>
</dbReference>
<protein>
    <submittedName>
        <fullName evidence="1">Histidine kinase</fullName>
    </submittedName>
</protein>
<proteinExistence type="predicted"/>
<dbReference type="OrthoDB" id="799853at2"/>
<dbReference type="EMBL" id="RBWS01000035">
    <property type="protein sequence ID" value="RKO68344.1"/>
    <property type="molecule type" value="Genomic_DNA"/>
</dbReference>
<keyword evidence="1" id="KW-0418">Kinase</keyword>
<dbReference type="RefSeq" id="WP_121127422.1">
    <property type="nucleotide sequence ID" value="NZ_RBWS01000035.1"/>
</dbReference>
<dbReference type="GO" id="GO:0016301">
    <property type="term" value="F:kinase activity"/>
    <property type="evidence" value="ECO:0007669"/>
    <property type="project" value="UniProtKB-KW"/>
</dbReference>
<organism evidence="1 2">
    <name type="scientific">Sphingobacterium puteale</name>
    <dbReference type="NCBI Taxonomy" id="2420510"/>
    <lineage>
        <taxon>Bacteria</taxon>
        <taxon>Pseudomonadati</taxon>
        <taxon>Bacteroidota</taxon>
        <taxon>Sphingobacteriia</taxon>
        <taxon>Sphingobacteriales</taxon>
        <taxon>Sphingobacteriaceae</taxon>
        <taxon>Sphingobacterium</taxon>
    </lineage>
</organism>
<dbReference type="SUPFAM" id="SSF63829">
    <property type="entry name" value="Calcium-dependent phosphotriesterase"/>
    <property type="match status" value="1"/>
</dbReference>
<comment type="caution">
    <text evidence="1">The sequence shown here is derived from an EMBL/GenBank/DDBJ whole genome shotgun (WGS) entry which is preliminary data.</text>
</comment>
<sequence>MNNAINISILLLLSFLINSCSDNNHKQQRLNNPKVLSHYPSAAHGPSGIVRTVKQDRKGNIWIASWKGVFRYDGKSFSNVTAEVSTARFFGVLEDKKGNFWLASIGSGVYYYDGKSFHNFTTKDGLAGNQVTEIYADKAGHIWFCTDAGVSRYDGKSFKNFTTKDGLSSNSVNSITEDKTGKLWFGTADYACVYDGKKYTILRHEGKPFKNVRSIIADKNGNIWLGGNDGLWRYDGTIFRNYTSQFVGYIYEDKNGNIWTSSDSVVNRDFKHVSQPPTQTKSWILSRYNSKSLSDPSTPPEIIRSGEALIFGITEANDGSIWFGTLNGVHRYNGNRFTDFKTK</sequence>
<dbReference type="AlphaFoldDB" id="A0A420VPT8"/>
<accession>A0A420VPT8</accession>
<dbReference type="Pfam" id="PF07494">
    <property type="entry name" value="Reg_prop"/>
    <property type="match status" value="5"/>
</dbReference>
<name>A0A420VPT8_9SPHI</name>
<evidence type="ECO:0000313" key="2">
    <source>
        <dbReference type="Proteomes" id="UP000282423"/>
    </source>
</evidence>
<dbReference type="InterPro" id="IPR011110">
    <property type="entry name" value="Reg_prop"/>
</dbReference>